<dbReference type="EMBL" id="PYLS01000004">
    <property type="protein sequence ID" value="PST84146.1"/>
    <property type="molecule type" value="Genomic_DNA"/>
</dbReference>
<keyword evidence="1" id="KW-1133">Transmembrane helix</keyword>
<name>A0A2T3HNZ2_9SPHI</name>
<dbReference type="Proteomes" id="UP000240912">
    <property type="component" value="Unassembled WGS sequence"/>
</dbReference>
<keyword evidence="3" id="KW-1185">Reference proteome</keyword>
<evidence type="ECO:0000313" key="3">
    <source>
        <dbReference type="Proteomes" id="UP000240912"/>
    </source>
</evidence>
<proteinExistence type="predicted"/>
<organism evidence="2 3">
    <name type="scientific">Pedobacter yulinensis</name>
    <dbReference type="NCBI Taxonomy" id="2126353"/>
    <lineage>
        <taxon>Bacteria</taxon>
        <taxon>Pseudomonadati</taxon>
        <taxon>Bacteroidota</taxon>
        <taxon>Sphingobacteriia</taxon>
        <taxon>Sphingobacteriales</taxon>
        <taxon>Sphingobacteriaceae</taxon>
        <taxon>Pedobacter</taxon>
    </lineage>
</organism>
<gene>
    <name evidence="2" type="ORF">C7T94_05300</name>
</gene>
<reference evidence="2 3" key="1">
    <citation type="submission" date="2018-03" db="EMBL/GenBank/DDBJ databases">
        <authorList>
            <person name="Keele B.F."/>
        </authorList>
    </citation>
    <scope>NUCLEOTIDE SEQUENCE [LARGE SCALE GENOMIC DNA]</scope>
    <source>
        <strain evidence="2 3">YL28-9</strain>
    </source>
</reference>
<sequence>MVANFFYFFLSVSLSCSGVSRFICRFWMFNQKKSRFVQINLLTGMLSHFFAKKINSWQWHLQRGPRL</sequence>
<feature type="transmembrane region" description="Helical" evidence="1">
    <location>
        <begin position="6"/>
        <end position="28"/>
    </location>
</feature>
<dbReference type="AlphaFoldDB" id="A0A2T3HNZ2"/>
<evidence type="ECO:0000313" key="2">
    <source>
        <dbReference type="EMBL" id="PST84146.1"/>
    </source>
</evidence>
<accession>A0A2T3HNZ2</accession>
<comment type="caution">
    <text evidence="2">The sequence shown here is derived from an EMBL/GenBank/DDBJ whole genome shotgun (WGS) entry which is preliminary data.</text>
</comment>
<protein>
    <submittedName>
        <fullName evidence="2">Uncharacterized protein</fullName>
    </submittedName>
</protein>
<evidence type="ECO:0000256" key="1">
    <source>
        <dbReference type="SAM" id="Phobius"/>
    </source>
</evidence>
<keyword evidence="1" id="KW-0472">Membrane</keyword>
<keyword evidence="1" id="KW-0812">Transmembrane</keyword>